<organism evidence="12 13">
    <name type="scientific">Coprothermobacter proteolyticus (strain ATCC 35245 / DSM 5265 / OCM 4 / BT)</name>
    <dbReference type="NCBI Taxonomy" id="309798"/>
    <lineage>
        <taxon>Bacteria</taxon>
        <taxon>Pseudomonadati</taxon>
        <taxon>Coprothermobacterota</taxon>
        <taxon>Coprothermobacteria</taxon>
        <taxon>Coprothermobacterales</taxon>
        <taxon>Coprothermobacteraceae</taxon>
        <taxon>Coprothermobacter</taxon>
    </lineage>
</organism>
<name>B5Y6P5_COPPD</name>
<dbReference type="GO" id="GO:1990060">
    <property type="term" value="C:maltose transport complex"/>
    <property type="evidence" value="ECO:0007669"/>
    <property type="project" value="TreeGrafter"/>
</dbReference>
<evidence type="ECO:0000256" key="7">
    <source>
        <dbReference type="ARBA" id="ARBA00022989"/>
    </source>
</evidence>
<proteinExistence type="inferred from homology"/>
<comment type="similarity">
    <text evidence="2 10">Belongs to the binding-protein-dependent transport system permease family. MalFG subfamily.</text>
</comment>
<keyword evidence="6 9" id="KW-0812">Transmembrane</keyword>
<feature type="domain" description="ABC transmembrane type-1" evidence="11">
    <location>
        <begin position="71"/>
        <end position="297"/>
    </location>
</feature>
<evidence type="ECO:0000256" key="10">
    <source>
        <dbReference type="RuleBase" id="RU367050"/>
    </source>
</evidence>
<keyword evidence="8 9" id="KW-0472">Membrane</keyword>
<comment type="subcellular location">
    <subcellularLocation>
        <location evidence="1 9">Cell membrane</location>
        <topology evidence="1 9">Multi-pass membrane protein</topology>
    </subcellularLocation>
</comment>
<dbReference type="AlphaFoldDB" id="B5Y6P5"/>
<evidence type="ECO:0000313" key="13">
    <source>
        <dbReference type="Proteomes" id="UP000001732"/>
    </source>
</evidence>
<keyword evidence="4 10" id="KW-1003">Cell membrane</keyword>
<dbReference type="PROSITE" id="PS50928">
    <property type="entry name" value="ABC_TM1"/>
    <property type="match status" value="1"/>
</dbReference>
<dbReference type="HOGENOM" id="CLU_016047_0_3_9"/>
<keyword evidence="5 10" id="KW-0762">Sugar transport</keyword>
<dbReference type="STRING" id="309798.COPRO5265_0070"/>
<feature type="transmembrane region" description="Helical" evidence="9">
    <location>
        <begin position="157"/>
        <end position="179"/>
    </location>
</feature>
<keyword evidence="3 9" id="KW-0813">Transport</keyword>
<gene>
    <name evidence="12" type="ordered locus">COPRO5265_0070</name>
</gene>
<evidence type="ECO:0000256" key="5">
    <source>
        <dbReference type="ARBA" id="ARBA00022597"/>
    </source>
</evidence>
<feature type="transmembrane region" description="Helical" evidence="9">
    <location>
        <begin position="109"/>
        <end position="129"/>
    </location>
</feature>
<feature type="transmembrane region" description="Helical" evidence="9">
    <location>
        <begin position="211"/>
        <end position="228"/>
    </location>
</feature>
<dbReference type="GO" id="GO:0015423">
    <property type="term" value="F:ABC-type maltose transporter activity"/>
    <property type="evidence" value="ECO:0007669"/>
    <property type="project" value="TreeGrafter"/>
</dbReference>
<evidence type="ECO:0000256" key="8">
    <source>
        <dbReference type="ARBA" id="ARBA00023136"/>
    </source>
</evidence>
<feature type="transmembrane region" description="Helical" evidence="9">
    <location>
        <begin position="276"/>
        <end position="298"/>
    </location>
</feature>
<evidence type="ECO:0000256" key="3">
    <source>
        <dbReference type="ARBA" id="ARBA00022448"/>
    </source>
</evidence>
<evidence type="ECO:0000256" key="1">
    <source>
        <dbReference type="ARBA" id="ARBA00004651"/>
    </source>
</evidence>
<dbReference type="SUPFAM" id="SSF160964">
    <property type="entry name" value="MalF N-terminal region-like"/>
    <property type="match status" value="1"/>
</dbReference>
<reference evidence="12 13" key="2">
    <citation type="journal article" date="2014" name="Genome Announc.">
        <title>Complete Genome Sequence of Coprothermobacter proteolyticus DSM 5265.</title>
        <authorList>
            <person name="Alexiev A."/>
            <person name="Coil D.A."/>
            <person name="Badger J.H."/>
            <person name="Enticknap J."/>
            <person name="Ward N."/>
            <person name="Robb F.T."/>
            <person name="Eisen J.A."/>
        </authorList>
    </citation>
    <scope>NUCLEOTIDE SEQUENCE [LARGE SCALE GENOMIC DNA]</scope>
    <source>
        <strain evidence="13">ATCC 35245 / DSM 5265 / OCM 4 / BT</strain>
    </source>
</reference>
<reference evidence="13" key="1">
    <citation type="submission" date="2008-08" db="EMBL/GenBank/DDBJ databases">
        <title>The complete genome sequence of Coprothermobacter proteolyticus strain ATCC 5245 / DSM 5265 / BT.</title>
        <authorList>
            <person name="Dodson R.J."/>
            <person name="Durkin A.S."/>
            <person name="Wu M."/>
            <person name="Eisen J."/>
            <person name="Sutton G."/>
        </authorList>
    </citation>
    <scope>NUCLEOTIDE SEQUENCE [LARGE SCALE GENOMIC DNA]</scope>
    <source>
        <strain evidence="13">ATCC 35245 / DSM 5265 / OCM 4 / BT</strain>
    </source>
</reference>
<evidence type="ECO:0000313" key="12">
    <source>
        <dbReference type="EMBL" id="ACI17788.1"/>
    </source>
</evidence>
<dbReference type="Pfam" id="PF00528">
    <property type="entry name" value="BPD_transp_1"/>
    <property type="match status" value="1"/>
</dbReference>
<evidence type="ECO:0000256" key="4">
    <source>
        <dbReference type="ARBA" id="ARBA00022475"/>
    </source>
</evidence>
<dbReference type="CDD" id="cd06261">
    <property type="entry name" value="TM_PBP2"/>
    <property type="match status" value="1"/>
</dbReference>
<protein>
    <recommendedName>
        <fullName evidence="10">Maltose/maltodextrin transport system permease protein</fullName>
    </recommendedName>
</protein>
<evidence type="ECO:0000256" key="9">
    <source>
        <dbReference type="RuleBase" id="RU363032"/>
    </source>
</evidence>
<dbReference type="Proteomes" id="UP000001732">
    <property type="component" value="Chromosome"/>
</dbReference>
<feature type="transmembrane region" description="Helical" evidence="9">
    <location>
        <begin position="75"/>
        <end position="97"/>
    </location>
</feature>
<sequence>MSKVREWLTAYGFIAPAMIAIMLVSVYPLLFGVSIAFTDMSVFNYLSQEYKFIGFSNFSNMLHDPEIWILTYRTIIWTVINVFLHVSLGIVFAMLLSKPWLKLKPIFRLILILPWAIPSFISIQVWHAMFNEQFGALNQLLQMVGLNPIPWLSNPTWAFVAVVLTNVWLGVPFMMLIALGGLNSIPEEIQEAAYVDGASPWQTTRYITLPLLLRTMVPAIVLGIIWTFNKFDVIYLITQGGPQTVVNLAGQQKVMGATDLLITKIYKTAFQYPNSWGMAAAMGYLVFLVLLLLSLLNLQIQNLVKE</sequence>
<dbReference type="Gene3D" id="1.10.3720.10">
    <property type="entry name" value="MetI-like"/>
    <property type="match status" value="1"/>
</dbReference>
<dbReference type="GO" id="GO:0042956">
    <property type="term" value="P:maltodextrin transmembrane transport"/>
    <property type="evidence" value="ECO:0007669"/>
    <property type="project" value="TreeGrafter"/>
</dbReference>
<dbReference type="SUPFAM" id="SSF161098">
    <property type="entry name" value="MetI-like"/>
    <property type="match status" value="1"/>
</dbReference>
<dbReference type="OrthoDB" id="9778687at2"/>
<evidence type="ECO:0000256" key="6">
    <source>
        <dbReference type="ARBA" id="ARBA00022692"/>
    </source>
</evidence>
<dbReference type="PANTHER" id="PTHR47314">
    <property type="entry name" value="MALTOSE/MALTODEXTRIN TRANSPORT SYSTEM PERMEASE PROTEIN MALF"/>
    <property type="match status" value="1"/>
</dbReference>
<evidence type="ECO:0000259" key="11">
    <source>
        <dbReference type="PROSITE" id="PS50928"/>
    </source>
</evidence>
<feature type="transmembrane region" description="Helical" evidence="9">
    <location>
        <begin position="12"/>
        <end position="37"/>
    </location>
</feature>
<accession>B5Y6P5</accession>
<comment type="function">
    <text evidence="10">Part of the ABC transporter complex MalEFGK involved in maltose/maltodextrin import. Probably responsible for the translocation of the substrate across the membrane.</text>
</comment>
<dbReference type="PANTHER" id="PTHR47314:SF1">
    <property type="entry name" value="MALTOSE_MALTODEXTRIN TRANSPORT SYSTEM PERMEASE PROTEIN MALF"/>
    <property type="match status" value="1"/>
</dbReference>
<dbReference type="KEGG" id="cpo:COPRO5265_0070"/>
<keyword evidence="7 9" id="KW-1133">Transmembrane helix</keyword>
<dbReference type="InterPro" id="IPR000515">
    <property type="entry name" value="MetI-like"/>
</dbReference>
<dbReference type="eggNOG" id="COG1175">
    <property type="taxonomic scope" value="Bacteria"/>
</dbReference>
<keyword evidence="13" id="KW-1185">Reference proteome</keyword>
<dbReference type="EMBL" id="CP001145">
    <property type="protein sequence ID" value="ACI17788.1"/>
    <property type="molecule type" value="Genomic_DNA"/>
</dbReference>
<comment type="caution">
    <text evidence="10">Lacks conserved residue(s) required for the propagation of feature annotation.</text>
</comment>
<dbReference type="RefSeq" id="WP_012544440.1">
    <property type="nucleotide sequence ID" value="NC_011295.1"/>
</dbReference>
<evidence type="ECO:0000256" key="2">
    <source>
        <dbReference type="ARBA" id="ARBA00009047"/>
    </source>
</evidence>
<dbReference type="InterPro" id="IPR035906">
    <property type="entry name" value="MetI-like_sf"/>
</dbReference>